<name>A0A8H7WCZ2_9HELO</name>
<evidence type="ECO:0000313" key="4">
    <source>
        <dbReference type="Proteomes" id="UP000664132"/>
    </source>
</evidence>
<feature type="transmembrane region" description="Helical" evidence="2">
    <location>
        <begin position="233"/>
        <end position="255"/>
    </location>
</feature>
<reference evidence="3" key="1">
    <citation type="submission" date="2021-02" db="EMBL/GenBank/DDBJ databases">
        <title>Genome sequence Cadophora malorum strain M34.</title>
        <authorList>
            <person name="Stefanovic E."/>
            <person name="Vu D."/>
            <person name="Scully C."/>
            <person name="Dijksterhuis J."/>
            <person name="Roader J."/>
            <person name="Houbraken J."/>
        </authorList>
    </citation>
    <scope>NUCLEOTIDE SEQUENCE</scope>
    <source>
        <strain evidence="3">M34</strain>
    </source>
</reference>
<keyword evidence="4" id="KW-1185">Reference proteome</keyword>
<evidence type="ECO:0000256" key="2">
    <source>
        <dbReference type="SAM" id="Phobius"/>
    </source>
</evidence>
<feature type="transmembrane region" description="Helical" evidence="2">
    <location>
        <begin position="275"/>
        <end position="301"/>
    </location>
</feature>
<feature type="transmembrane region" description="Helical" evidence="2">
    <location>
        <begin position="166"/>
        <end position="185"/>
    </location>
</feature>
<keyword evidence="2" id="KW-1133">Transmembrane helix</keyword>
<feature type="transmembrane region" description="Helical" evidence="2">
    <location>
        <begin position="191"/>
        <end position="212"/>
    </location>
</feature>
<gene>
    <name evidence="3" type="ORF">IFR04_004336</name>
</gene>
<keyword evidence="2" id="KW-0472">Membrane</keyword>
<sequence length="390" mass="42343">MASLFISRGIHSLIASRDTTLGSNIAWGGITKRDEPTDHKVAGTVFWVLVAVNFCILVPVFFVLVYTIDRLFPTLAIVEADSPPEYELVTGRESNTGVGKVNVGSSSKDAIVPDDVNESSSSKLMPDETAGLPSTPSKPVTSSLFGTLRLLRSSGTGIFKAYRWRFLYNCVWGFAFGIVSQVPYMPVVASAVVASLAATKVETAWTHAVLSAQYDGYLYKKLPSYITILKATAIPLAAEAVLIQVINAIAILSFGKRTGSADGMGVIPQYEKSTSITALCMFLVTFFTLYACLLIPVEVILVRTRAAMLADDVPTMVQLDSSIRVQNEEDLGFMSWLHAWKTFSRASWIRIAKVNAKSLGAMVGTEIVAGALIILQFWIFTVATQPARPH</sequence>
<accession>A0A8H7WCZ2</accession>
<proteinExistence type="predicted"/>
<keyword evidence="2" id="KW-0812">Transmembrane</keyword>
<feature type="transmembrane region" description="Helical" evidence="2">
    <location>
        <begin position="45"/>
        <end position="66"/>
    </location>
</feature>
<organism evidence="3 4">
    <name type="scientific">Cadophora malorum</name>
    <dbReference type="NCBI Taxonomy" id="108018"/>
    <lineage>
        <taxon>Eukaryota</taxon>
        <taxon>Fungi</taxon>
        <taxon>Dikarya</taxon>
        <taxon>Ascomycota</taxon>
        <taxon>Pezizomycotina</taxon>
        <taxon>Leotiomycetes</taxon>
        <taxon>Helotiales</taxon>
        <taxon>Ploettnerulaceae</taxon>
        <taxon>Cadophora</taxon>
    </lineage>
</organism>
<comment type="caution">
    <text evidence="3">The sequence shown here is derived from an EMBL/GenBank/DDBJ whole genome shotgun (WGS) entry which is preliminary data.</text>
</comment>
<evidence type="ECO:0000256" key="1">
    <source>
        <dbReference type="SAM" id="MobiDB-lite"/>
    </source>
</evidence>
<dbReference type="OrthoDB" id="2896006at2759"/>
<feature type="compositionally biased region" description="Polar residues" evidence="1">
    <location>
        <begin position="99"/>
        <end position="108"/>
    </location>
</feature>
<protein>
    <submittedName>
        <fullName evidence="3">Uncharacterized protein</fullName>
    </submittedName>
</protein>
<feature type="transmembrane region" description="Helical" evidence="2">
    <location>
        <begin position="359"/>
        <end position="380"/>
    </location>
</feature>
<dbReference type="Proteomes" id="UP000664132">
    <property type="component" value="Unassembled WGS sequence"/>
</dbReference>
<evidence type="ECO:0000313" key="3">
    <source>
        <dbReference type="EMBL" id="KAG4422567.1"/>
    </source>
</evidence>
<dbReference type="EMBL" id="JAFJYH010000047">
    <property type="protein sequence ID" value="KAG4422567.1"/>
    <property type="molecule type" value="Genomic_DNA"/>
</dbReference>
<feature type="region of interest" description="Disordered" evidence="1">
    <location>
        <begin position="99"/>
        <end position="138"/>
    </location>
</feature>
<dbReference type="AlphaFoldDB" id="A0A8H7WCZ2"/>